<sequence>MDELHSISLGVSSFGGPSINTNDLTWALDDPAGMKLVSWLSNQMRRTLDDDDSEIKVEKVRAVLHDITLENEEVKRLEEIGQKGPLIKESRHDSLGDYCTPSELRHDPFLSAISSDAIANNHAEIDLRNEQLEYLKRRLDLTRRASEELEETIHWLKHTVKSLDTSISDRSERLENLSLEVDNTIASTREFAVHLLLPLGSQVTDEKQEIPQTREEKLLEEISAARMMLLSPLDSLKPGFTPDPYTYLVESDVEELHRRIEDFDIEDLKRGAFLIRLEKLCEALENGEDQSGLLTDRSDEVSPELTPGLVDCREEIRNAWNVDQMATLKSNESLLDQTLEALPEQIISPLEALHAHLLREVAHTREAEVLIRVFGEELCDLKEDTKFGKQKITSEPDSDSNDATLEQELRELLVQLKRKRPASFGPLILLDRDDIVKEIHSLVTHARSHQQDPLRDWQQTATSTLKQSKSHIHGFLGDVVYANSAVNTSPPFRYSTEGEDVCRKAKETARFLDGEGVRFKKALDGFWGNEKHVKKLDVFVKSVMSSVKI</sequence>
<dbReference type="OrthoDB" id="2754287at2759"/>
<protein>
    <submittedName>
        <fullName evidence="1">Uncharacterized protein</fullName>
    </submittedName>
</protein>
<name>A0A5C3KN41_COPMA</name>
<dbReference type="AlphaFoldDB" id="A0A5C3KN41"/>
<organism evidence="1 2">
    <name type="scientific">Coprinopsis marcescibilis</name>
    <name type="common">Agaric fungus</name>
    <name type="synonym">Psathyrella marcescibilis</name>
    <dbReference type="NCBI Taxonomy" id="230819"/>
    <lineage>
        <taxon>Eukaryota</taxon>
        <taxon>Fungi</taxon>
        <taxon>Dikarya</taxon>
        <taxon>Basidiomycota</taxon>
        <taxon>Agaricomycotina</taxon>
        <taxon>Agaricomycetes</taxon>
        <taxon>Agaricomycetidae</taxon>
        <taxon>Agaricales</taxon>
        <taxon>Agaricineae</taxon>
        <taxon>Psathyrellaceae</taxon>
        <taxon>Coprinopsis</taxon>
    </lineage>
</organism>
<dbReference type="Proteomes" id="UP000307440">
    <property type="component" value="Unassembled WGS sequence"/>
</dbReference>
<dbReference type="EMBL" id="ML210255">
    <property type="protein sequence ID" value="TFK21889.1"/>
    <property type="molecule type" value="Genomic_DNA"/>
</dbReference>
<gene>
    <name evidence="1" type="ORF">FA15DRAFT_758396</name>
</gene>
<proteinExistence type="predicted"/>
<evidence type="ECO:0000313" key="2">
    <source>
        <dbReference type="Proteomes" id="UP000307440"/>
    </source>
</evidence>
<accession>A0A5C3KN41</accession>
<evidence type="ECO:0000313" key="1">
    <source>
        <dbReference type="EMBL" id="TFK21889.1"/>
    </source>
</evidence>
<reference evidence="1 2" key="1">
    <citation type="journal article" date="2019" name="Nat. Ecol. Evol.">
        <title>Megaphylogeny resolves global patterns of mushroom evolution.</title>
        <authorList>
            <person name="Varga T."/>
            <person name="Krizsan K."/>
            <person name="Foldi C."/>
            <person name="Dima B."/>
            <person name="Sanchez-Garcia M."/>
            <person name="Sanchez-Ramirez S."/>
            <person name="Szollosi G.J."/>
            <person name="Szarkandi J.G."/>
            <person name="Papp V."/>
            <person name="Albert L."/>
            <person name="Andreopoulos W."/>
            <person name="Angelini C."/>
            <person name="Antonin V."/>
            <person name="Barry K.W."/>
            <person name="Bougher N.L."/>
            <person name="Buchanan P."/>
            <person name="Buyck B."/>
            <person name="Bense V."/>
            <person name="Catcheside P."/>
            <person name="Chovatia M."/>
            <person name="Cooper J."/>
            <person name="Damon W."/>
            <person name="Desjardin D."/>
            <person name="Finy P."/>
            <person name="Geml J."/>
            <person name="Haridas S."/>
            <person name="Hughes K."/>
            <person name="Justo A."/>
            <person name="Karasinski D."/>
            <person name="Kautmanova I."/>
            <person name="Kiss B."/>
            <person name="Kocsube S."/>
            <person name="Kotiranta H."/>
            <person name="LaButti K.M."/>
            <person name="Lechner B.E."/>
            <person name="Liimatainen K."/>
            <person name="Lipzen A."/>
            <person name="Lukacs Z."/>
            <person name="Mihaltcheva S."/>
            <person name="Morgado L.N."/>
            <person name="Niskanen T."/>
            <person name="Noordeloos M.E."/>
            <person name="Ohm R.A."/>
            <person name="Ortiz-Santana B."/>
            <person name="Ovrebo C."/>
            <person name="Racz N."/>
            <person name="Riley R."/>
            <person name="Savchenko A."/>
            <person name="Shiryaev A."/>
            <person name="Soop K."/>
            <person name="Spirin V."/>
            <person name="Szebenyi C."/>
            <person name="Tomsovsky M."/>
            <person name="Tulloss R.E."/>
            <person name="Uehling J."/>
            <person name="Grigoriev I.V."/>
            <person name="Vagvolgyi C."/>
            <person name="Papp T."/>
            <person name="Martin F.M."/>
            <person name="Miettinen O."/>
            <person name="Hibbett D.S."/>
            <person name="Nagy L.G."/>
        </authorList>
    </citation>
    <scope>NUCLEOTIDE SEQUENCE [LARGE SCALE GENOMIC DNA]</scope>
    <source>
        <strain evidence="1 2">CBS 121175</strain>
    </source>
</reference>
<keyword evidence="2" id="KW-1185">Reference proteome</keyword>